<dbReference type="PROSITE" id="PS50048">
    <property type="entry name" value="ZN2_CY6_FUNGAL_2"/>
    <property type="match status" value="1"/>
</dbReference>
<dbReference type="PROSITE" id="PS00463">
    <property type="entry name" value="ZN2_CY6_FUNGAL_1"/>
    <property type="match status" value="1"/>
</dbReference>
<dbReference type="GO" id="GO:0003677">
    <property type="term" value="F:DNA binding"/>
    <property type="evidence" value="ECO:0007669"/>
    <property type="project" value="UniProtKB-KW"/>
</dbReference>
<dbReference type="SMART" id="SM00906">
    <property type="entry name" value="Fungal_trans"/>
    <property type="match status" value="1"/>
</dbReference>
<dbReference type="InterPro" id="IPR036864">
    <property type="entry name" value="Zn2-C6_fun-type_DNA-bd_sf"/>
</dbReference>
<accession>A0AAW0CXP3</accession>
<name>A0AAW0CXP3_9AGAR</name>
<dbReference type="CDD" id="cd00067">
    <property type="entry name" value="GAL4"/>
    <property type="match status" value="1"/>
</dbReference>
<dbReference type="SUPFAM" id="SSF57701">
    <property type="entry name" value="Zn2/Cys6 DNA-binding domain"/>
    <property type="match status" value="1"/>
</dbReference>
<organism evidence="6 7">
    <name type="scientific">Favolaschia claudopus</name>
    <dbReference type="NCBI Taxonomy" id="2862362"/>
    <lineage>
        <taxon>Eukaryota</taxon>
        <taxon>Fungi</taxon>
        <taxon>Dikarya</taxon>
        <taxon>Basidiomycota</taxon>
        <taxon>Agaricomycotina</taxon>
        <taxon>Agaricomycetes</taxon>
        <taxon>Agaricomycetidae</taxon>
        <taxon>Agaricales</taxon>
        <taxon>Marasmiineae</taxon>
        <taxon>Mycenaceae</taxon>
        <taxon>Favolaschia</taxon>
    </lineage>
</organism>
<dbReference type="PANTHER" id="PTHR46910">
    <property type="entry name" value="TRANSCRIPTION FACTOR PDR1"/>
    <property type="match status" value="1"/>
</dbReference>
<keyword evidence="2" id="KW-0479">Metal-binding</keyword>
<evidence type="ECO:0000256" key="1">
    <source>
        <dbReference type="ARBA" id="ARBA00004123"/>
    </source>
</evidence>
<dbReference type="PANTHER" id="PTHR46910:SF3">
    <property type="entry name" value="HALOTOLERANCE PROTEIN 9-RELATED"/>
    <property type="match status" value="1"/>
</dbReference>
<dbReference type="GO" id="GO:0006351">
    <property type="term" value="P:DNA-templated transcription"/>
    <property type="evidence" value="ECO:0007669"/>
    <property type="project" value="InterPro"/>
</dbReference>
<evidence type="ECO:0000313" key="7">
    <source>
        <dbReference type="Proteomes" id="UP001362999"/>
    </source>
</evidence>
<dbReference type="GO" id="GO:0000981">
    <property type="term" value="F:DNA-binding transcription factor activity, RNA polymerase II-specific"/>
    <property type="evidence" value="ECO:0007669"/>
    <property type="project" value="InterPro"/>
</dbReference>
<dbReference type="Proteomes" id="UP001362999">
    <property type="component" value="Unassembled WGS sequence"/>
</dbReference>
<dbReference type="GO" id="GO:0005634">
    <property type="term" value="C:nucleus"/>
    <property type="evidence" value="ECO:0007669"/>
    <property type="project" value="UniProtKB-SubCell"/>
</dbReference>
<dbReference type="InterPro" id="IPR050987">
    <property type="entry name" value="AtrR-like"/>
</dbReference>
<dbReference type="InterPro" id="IPR001138">
    <property type="entry name" value="Zn2Cys6_DnaBD"/>
</dbReference>
<dbReference type="InterPro" id="IPR007219">
    <property type="entry name" value="XnlR_reg_dom"/>
</dbReference>
<sequence>MTTTTSTLEFVYEDILLPKRQRHRACDVCRRMKRRCDGKHKCNSCQKYAASCTYILPAEPRPRPPRIKDSPPSAEPSTLSAAYVSQLHRRLKTAEAALLKVQNANPPANQSLLIRAIKCLEEDKTPSRSSSKSAIPHPDDIDAEFIQLSESMRSISLDNGLPDPGFQGRSSAAMFVKSAVMSKPTARERFCPGPKLKGNDTVNTGTSPAYSSWAFKSWLPPSTAPPTKHYSFPSRPHLHTLISLYFTHINPSLPILQRTIFLAFVELDVQERYYAFTCTLLLVCALGTLYLPDLSVGERVSEARGWYERVEFVGETLRYHPTVLDLQAYCLAAHFLHLTSDARAAWSLVGFGIRIGEDIGAHRLRINSYSGGASQSSAEEELEKRMMWILLMMDTHFGASLGRVRVVNDRDLDIPLPLECDDEYWEPWGPGRQPADRPSAICFFTSMLTLSRLVQFATSALYCHSYSREFLDVKDTEVAQADLDVALDRWLAGVPKHLKWDLDHVETISDHAASLACYYYYARILVRCSPLSGIPIKPLDLFERKKCTQAAYACIRVAEVQHRKRPEGYPLMFSQIPLFTAAMVLVITLTTDAGHDELASDDAGEGSVVSKSKSKSDVTLLHVAIEILEAQQKWWPSSEFNATVLKRLVIVNELEQERSES</sequence>
<evidence type="ECO:0000313" key="6">
    <source>
        <dbReference type="EMBL" id="KAK7042695.1"/>
    </source>
</evidence>
<feature type="domain" description="Zn(2)-C6 fungal-type" evidence="5">
    <location>
        <begin position="25"/>
        <end position="54"/>
    </location>
</feature>
<evidence type="ECO:0000259" key="5">
    <source>
        <dbReference type="PROSITE" id="PS50048"/>
    </source>
</evidence>
<keyword evidence="7" id="KW-1185">Reference proteome</keyword>
<reference evidence="6 7" key="1">
    <citation type="journal article" date="2024" name="J Genomics">
        <title>Draft genome sequencing and assembly of Favolaschia claudopus CIRM-BRFM 2984 isolated from oak limbs.</title>
        <authorList>
            <person name="Navarro D."/>
            <person name="Drula E."/>
            <person name="Chaduli D."/>
            <person name="Cazenave R."/>
            <person name="Ahrendt S."/>
            <person name="Wang J."/>
            <person name="Lipzen A."/>
            <person name="Daum C."/>
            <person name="Barry K."/>
            <person name="Grigoriev I.V."/>
            <person name="Favel A."/>
            <person name="Rosso M.N."/>
            <person name="Martin F."/>
        </authorList>
    </citation>
    <scope>NUCLEOTIDE SEQUENCE [LARGE SCALE GENOMIC DNA]</scope>
    <source>
        <strain evidence="6 7">CIRM-BRFM 2984</strain>
    </source>
</reference>
<dbReference type="SMART" id="SM00066">
    <property type="entry name" value="GAL4"/>
    <property type="match status" value="1"/>
</dbReference>
<dbReference type="Pfam" id="PF00172">
    <property type="entry name" value="Zn_clus"/>
    <property type="match status" value="1"/>
</dbReference>
<evidence type="ECO:0000256" key="4">
    <source>
        <dbReference type="ARBA" id="ARBA00023242"/>
    </source>
</evidence>
<dbReference type="EMBL" id="JAWWNJ010000013">
    <property type="protein sequence ID" value="KAK7042695.1"/>
    <property type="molecule type" value="Genomic_DNA"/>
</dbReference>
<evidence type="ECO:0000256" key="2">
    <source>
        <dbReference type="ARBA" id="ARBA00022723"/>
    </source>
</evidence>
<dbReference type="CDD" id="cd12148">
    <property type="entry name" value="fungal_TF_MHR"/>
    <property type="match status" value="1"/>
</dbReference>
<comment type="subcellular location">
    <subcellularLocation>
        <location evidence="1">Nucleus</location>
    </subcellularLocation>
</comment>
<gene>
    <name evidence="6" type="ORF">R3P38DRAFT_2891812</name>
</gene>
<protein>
    <submittedName>
        <fullName evidence="6">Zn(2)-C6 fungal-type domain-containing protein</fullName>
    </submittedName>
</protein>
<keyword evidence="4" id="KW-0539">Nucleus</keyword>
<dbReference type="GO" id="GO:0008270">
    <property type="term" value="F:zinc ion binding"/>
    <property type="evidence" value="ECO:0007669"/>
    <property type="project" value="InterPro"/>
</dbReference>
<dbReference type="AlphaFoldDB" id="A0AAW0CXP3"/>
<evidence type="ECO:0000256" key="3">
    <source>
        <dbReference type="ARBA" id="ARBA00023125"/>
    </source>
</evidence>
<proteinExistence type="predicted"/>
<comment type="caution">
    <text evidence="6">The sequence shown here is derived from an EMBL/GenBank/DDBJ whole genome shotgun (WGS) entry which is preliminary data.</text>
</comment>
<dbReference type="Gene3D" id="4.10.240.10">
    <property type="entry name" value="Zn(2)-C6 fungal-type DNA-binding domain"/>
    <property type="match status" value="1"/>
</dbReference>
<keyword evidence="3" id="KW-0238">DNA-binding</keyword>
<dbReference type="Pfam" id="PF04082">
    <property type="entry name" value="Fungal_trans"/>
    <property type="match status" value="1"/>
</dbReference>